<gene>
    <name evidence="2" type="ORF">CCHL11_01484</name>
</gene>
<evidence type="ECO:0000313" key="2">
    <source>
        <dbReference type="EMBL" id="OLN91965.1"/>
    </source>
</evidence>
<dbReference type="AlphaFoldDB" id="A0A1Q8RXX3"/>
<evidence type="ECO:0000256" key="1">
    <source>
        <dbReference type="SAM" id="MobiDB-lite"/>
    </source>
</evidence>
<keyword evidence="3" id="KW-1185">Reference proteome</keyword>
<proteinExistence type="predicted"/>
<feature type="compositionally biased region" description="Polar residues" evidence="1">
    <location>
        <begin position="50"/>
        <end position="69"/>
    </location>
</feature>
<dbReference type="EMBL" id="MPGH01000060">
    <property type="protein sequence ID" value="OLN91965.1"/>
    <property type="molecule type" value="Genomic_DNA"/>
</dbReference>
<feature type="region of interest" description="Disordered" evidence="1">
    <location>
        <begin position="1"/>
        <end position="69"/>
    </location>
</feature>
<dbReference type="STRING" id="708187.A0A1Q8RXX3"/>
<accession>A0A1Q8RXX3</accession>
<protein>
    <submittedName>
        <fullName evidence="2">Uncharacterized protein</fullName>
    </submittedName>
</protein>
<organism evidence="2 3">
    <name type="scientific">Colletotrichum chlorophyti</name>
    <dbReference type="NCBI Taxonomy" id="708187"/>
    <lineage>
        <taxon>Eukaryota</taxon>
        <taxon>Fungi</taxon>
        <taxon>Dikarya</taxon>
        <taxon>Ascomycota</taxon>
        <taxon>Pezizomycotina</taxon>
        <taxon>Sordariomycetes</taxon>
        <taxon>Hypocreomycetidae</taxon>
        <taxon>Glomerellales</taxon>
        <taxon>Glomerellaceae</taxon>
        <taxon>Colletotrichum</taxon>
    </lineage>
</organism>
<evidence type="ECO:0000313" key="3">
    <source>
        <dbReference type="Proteomes" id="UP000186583"/>
    </source>
</evidence>
<sequence>MRDTLLPTGADKGHTQWDVSSSASSPRSAGSSNSGNSDSIFSSPAHPHSPANTELSYLSSGPGNTKHSVTPNYPGISIMPNLSNHVLVGHKAYLPGQIRVMRDELIQARATGEFPKTTSTVEDPQTIVEDYQHLQRLRDVRGDPSLPPPEKYNIVMVDIARRIKARDEAHGGSAELQQADHRVQSWMSTIEKEQRMIEITNAALRNKGINDPTQDDFDAIADELMAVAERTLLDVANPLRMNASRMAGNISRLDSQLKGLDSQMSGFDGAMAAQINGLSSLNDAVCSSMGAQVNTLNSVMTSQLNALNTIISAQSNTMNGSVDMLNTALSTVSTDLHQLTANLPVIVAAAVQAAIQEQLASNALNAQPQTTFEQLPYYTSTNMTPRYQATDGGFASEYTNPLNKAARVPAQVNAEKSVHIDTSIKKSKFKRLMRNIAGVWRFTRAKGCKEMGSR</sequence>
<feature type="compositionally biased region" description="Low complexity" evidence="1">
    <location>
        <begin position="20"/>
        <end position="44"/>
    </location>
</feature>
<reference evidence="2 3" key="1">
    <citation type="submission" date="2016-11" db="EMBL/GenBank/DDBJ databases">
        <title>Draft Genome Assembly of Colletotrichum chlorophyti a pathogen of herbaceous plants.</title>
        <authorList>
            <person name="Gan P."/>
            <person name="Narusaka M."/>
            <person name="Tsushima A."/>
            <person name="Narusaka Y."/>
            <person name="Takano Y."/>
            <person name="Shirasu K."/>
        </authorList>
    </citation>
    <scope>NUCLEOTIDE SEQUENCE [LARGE SCALE GENOMIC DNA]</scope>
    <source>
        <strain evidence="2 3">NTL11</strain>
    </source>
</reference>
<dbReference type="Proteomes" id="UP000186583">
    <property type="component" value="Unassembled WGS sequence"/>
</dbReference>
<dbReference type="OrthoDB" id="3903267at2759"/>
<comment type="caution">
    <text evidence="2">The sequence shown here is derived from an EMBL/GenBank/DDBJ whole genome shotgun (WGS) entry which is preliminary data.</text>
</comment>
<name>A0A1Q8RXX3_9PEZI</name>